<evidence type="ECO:0000313" key="2">
    <source>
        <dbReference type="Proteomes" id="UP000050277"/>
    </source>
</evidence>
<dbReference type="Gene3D" id="1.10.287.1060">
    <property type="entry name" value="ESAT-6-like"/>
    <property type="match status" value="1"/>
</dbReference>
<dbReference type="OrthoDB" id="165813at2"/>
<gene>
    <name evidence="1" type="ORF">SE18_00455</name>
</gene>
<dbReference type="SUPFAM" id="SSF140453">
    <property type="entry name" value="EsxAB dimer-like"/>
    <property type="match status" value="1"/>
</dbReference>
<dbReference type="RefSeq" id="WP_054532449.1">
    <property type="nucleotide sequence ID" value="NZ_LGKP01000003.1"/>
</dbReference>
<dbReference type="AlphaFoldDB" id="A0A0P6YML2"/>
<dbReference type="STRING" id="70996.SE18_00455"/>
<name>A0A0P6YML2_9CHLR</name>
<sequence length="109" mass="12223">MKSFLMRLARKVLESVLQQLMQQFNVIQEQALAPIKKIIASSVVDWKGEGADAFREELTSLLSPQISRIGTGITSYHSNLGKARDLIDRADSTARNLVNSKLRSIAKFY</sequence>
<protein>
    <submittedName>
        <fullName evidence="1">Uncharacterized protein</fullName>
    </submittedName>
</protein>
<organism evidence="1 2">
    <name type="scientific">Herpetosiphon geysericola</name>
    <dbReference type="NCBI Taxonomy" id="70996"/>
    <lineage>
        <taxon>Bacteria</taxon>
        <taxon>Bacillati</taxon>
        <taxon>Chloroflexota</taxon>
        <taxon>Chloroflexia</taxon>
        <taxon>Herpetosiphonales</taxon>
        <taxon>Herpetosiphonaceae</taxon>
        <taxon>Herpetosiphon</taxon>
    </lineage>
</organism>
<reference evidence="1 2" key="1">
    <citation type="submission" date="2015-07" db="EMBL/GenBank/DDBJ databases">
        <title>Whole genome sequence of Herpetosiphon geysericola DSM 7119.</title>
        <authorList>
            <person name="Hemp J."/>
            <person name="Ward L.M."/>
            <person name="Pace L.A."/>
            <person name="Fischer W.W."/>
        </authorList>
    </citation>
    <scope>NUCLEOTIDE SEQUENCE [LARGE SCALE GENOMIC DNA]</scope>
    <source>
        <strain evidence="1 2">DSM 7119</strain>
    </source>
</reference>
<accession>A0A0P6YML2</accession>
<dbReference type="InterPro" id="IPR036689">
    <property type="entry name" value="ESAT-6-like_sf"/>
</dbReference>
<dbReference type="EMBL" id="LGKP01000003">
    <property type="protein sequence ID" value="KPL91868.1"/>
    <property type="molecule type" value="Genomic_DNA"/>
</dbReference>
<evidence type="ECO:0000313" key="1">
    <source>
        <dbReference type="EMBL" id="KPL91868.1"/>
    </source>
</evidence>
<comment type="caution">
    <text evidence="1">The sequence shown here is derived from an EMBL/GenBank/DDBJ whole genome shotgun (WGS) entry which is preliminary data.</text>
</comment>
<proteinExistence type="predicted"/>
<keyword evidence="2" id="KW-1185">Reference proteome</keyword>
<dbReference type="Proteomes" id="UP000050277">
    <property type="component" value="Unassembled WGS sequence"/>
</dbReference>